<accession>A0A194V851</accession>
<dbReference type="Gene3D" id="3.30.230.100">
    <property type="match status" value="1"/>
</dbReference>
<name>A0A194V851_CYTMA</name>
<proteinExistence type="predicted"/>
<dbReference type="EMBL" id="KN714742">
    <property type="protein sequence ID" value="KUI60063.1"/>
    <property type="molecule type" value="Genomic_DNA"/>
</dbReference>
<gene>
    <name evidence="1" type="ORF">VP1G_07290</name>
</gene>
<dbReference type="Pfam" id="PF16093">
    <property type="entry name" value="PAC4"/>
    <property type="match status" value="1"/>
</dbReference>
<dbReference type="GO" id="GO:0043248">
    <property type="term" value="P:proteasome assembly"/>
    <property type="evidence" value="ECO:0007669"/>
    <property type="project" value="InterPro"/>
</dbReference>
<organism evidence="1 2">
    <name type="scientific">Cytospora mali</name>
    <name type="common">Apple Valsa canker fungus</name>
    <name type="synonym">Valsa mali</name>
    <dbReference type="NCBI Taxonomy" id="578113"/>
    <lineage>
        <taxon>Eukaryota</taxon>
        <taxon>Fungi</taxon>
        <taxon>Dikarya</taxon>
        <taxon>Ascomycota</taxon>
        <taxon>Pezizomycotina</taxon>
        <taxon>Sordariomycetes</taxon>
        <taxon>Sordariomycetidae</taxon>
        <taxon>Diaporthales</taxon>
        <taxon>Cytosporaceae</taxon>
        <taxon>Cytospora</taxon>
    </lineage>
</organism>
<dbReference type="OrthoDB" id="5407417at2759"/>
<dbReference type="Proteomes" id="UP000078576">
    <property type="component" value="Unassembled WGS sequence"/>
</dbReference>
<sequence>MFTSFTNIGVLEAAPHNSLTMDSFQLSCPLPRSLDTRIYIRVTIQAKSIMIFLTTAAADASAIPPPLGSFVYALPDKFNSIQPLSTPLYTEGPTEELATRMAKLFAKKTQLPVYVANSMSFASAGLGGTVEEEMEAFKKVVVAITGKLQERQEITNGMSGMSINSS</sequence>
<keyword evidence="2" id="KW-1185">Reference proteome</keyword>
<protein>
    <submittedName>
        <fullName evidence="1">Uncharacterized protein</fullName>
    </submittedName>
</protein>
<evidence type="ECO:0000313" key="2">
    <source>
        <dbReference type="Proteomes" id="UP000078576"/>
    </source>
</evidence>
<reference evidence="2" key="1">
    <citation type="submission" date="2014-12" db="EMBL/GenBank/DDBJ databases">
        <title>Genome Sequence of Valsa Canker Pathogens Uncovers a Specific Adaption of Colonization on Woody Bark.</title>
        <authorList>
            <person name="Yin Z."/>
            <person name="Liu H."/>
            <person name="Gao X."/>
            <person name="Li Z."/>
            <person name="Song N."/>
            <person name="Ke X."/>
            <person name="Dai Q."/>
            <person name="Wu Y."/>
            <person name="Sun Y."/>
            <person name="Xu J.-R."/>
            <person name="Kang Z.K."/>
            <person name="Wang L."/>
            <person name="Huang L."/>
        </authorList>
    </citation>
    <scope>NUCLEOTIDE SEQUENCE [LARGE SCALE GENOMIC DNA]</scope>
    <source>
        <strain evidence="2">SXYL134</strain>
    </source>
</reference>
<evidence type="ECO:0000313" key="1">
    <source>
        <dbReference type="EMBL" id="KUI60063.1"/>
    </source>
</evidence>
<dbReference type="InterPro" id="IPR032157">
    <property type="entry name" value="PAC4"/>
</dbReference>
<dbReference type="AlphaFoldDB" id="A0A194V851"/>